<organism evidence="4 5">
    <name type="scientific">Mucilaginibacter rigui</name>
    <dbReference type="NCBI Taxonomy" id="534635"/>
    <lineage>
        <taxon>Bacteria</taxon>
        <taxon>Pseudomonadati</taxon>
        <taxon>Bacteroidota</taxon>
        <taxon>Sphingobacteriia</taxon>
        <taxon>Sphingobacteriales</taxon>
        <taxon>Sphingobacteriaceae</taxon>
        <taxon>Mucilaginibacter</taxon>
    </lineage>
</organism>
<dbReference type="EMBL" id="JACWMW010000003">
    <property type="protein sequence ID" value="MBD1386593.1"/>
    <property type="molecule type" value="Genomic_DNA"/>
</dbReference>
<dbReference type="Gene3D" id="2.60.40.790">
    <property type="match status" value="1"/>
</dbReference>
<proteinExistence type="inferred from homology"/>
<dbReference type="PANTHER" id="PTHR11527">
    <property type="entry name" value="HEAT-SHOCK PROTEIN 20 FAMILY MEMBER"/>
    <property type="match status" value="1"/>
</dbReference>
<dbReference type="InterPro" id="IPR031107">
    <property type="entry name" value="Small_HSP"/>
</dbReference>
<comment type="similarity">
    <text evidence="1 2">Belongs to the small heat shock protein (HSP20) family.</text>
</comment>
<evidence type="ECO:0000256" key="2">
    <source>
        <dbReference type="RuleBase" id="RU003616"/>
    </source>
</evidence>
<dbReference type="CDD" id="cd06464">
    <property type="entry name" value="ACD_sHsps-like"/>
    <property type="match status" value="1"/>
</dbReference>
<accession>A0ABR7X7L5</accession>
<dbReference type="InterPro" id="IPR008978">
    <property type="entry name" value="HSP20-like_chaperone"/>
</dbReference>
<sequence length="143" mass="16567">MATLVKSHHTPSLRSMMEDFRNKDRFFDKLFVDGELLPAVNIRETKNYYKLDVAVPGFKKDNFNITTEDGMLTISAETSKEEKEEKENYTRQEFSCSSFTRSFKLPDNVEEDHISANYQNGLLQLELKKSGKNTSSKKQIKID</sequence>
<evidence type="ECO:0000313" key="4">
    <source>
        <dbReference type="EMBL" id="MBD1386593.1"/>
    </source>
</evidence>
<evidence type="ECO:0000259" key="3">
    <source>
        <dbReference type="PROSITE" id="PS01031"/>
    </source>
</evidence>
<dbReference type="PROSITE" id="PS01031">
    <property type="entry name" value="SHSP"/>
    <property type="match status" value="1"/>
</dbReference>
<dbReference type="RefSeq" id="WP_191176436.1">
    <property type="nucleotide sequence ID" value="NZ_JACWMW010000003.1"/>
</dbReference>
<evidence type="ECO:0000313" key="5">
    <source>
        <dbReference type="Proteomes" id="UP000618754"/>
    </source>
</evidence>
<keyword evidence="5" id="KW-1185">Reference proteome</keyword>
<dbReference type="Proteomes" id="UP000618754">
    <property type="component" value="Unassembled WGS sequence"/>
</dbReference>
<name>A0ABR7X7L5_9SPHI</name>
<evidence type="ECO:0000256" key="1">
    <source>
        <dbReference type="PROSITE-ProRule" id="PRU00285"/>
    </source>
</evidence>
<protein>
    <submittedName>
        <fullName evidence="4">Hsp20/alpha crystallin family protein</fullName>
    </submittedName>
</protein>
<feature type="domain" description="SHSP" evidence="3">
    <location>
        <begin position="31"/>
        <end position="143"/>
    </location>
</feature>
<dbReference type="Pfam" id="PF00011">
    <property type="entry name" value="HSP20"/>
    <property type="match status" value="1"/>
</dbReference>
<dbReference type="SUPFAM" id="SSF49764">
    <property type="entry name" value="HSP20-like chaperones"/>
    <property type="match status" value="1"/>
</dbReference>
<reference evidence="4 5" key="1">
    <citation type="submission" date="2020-09" db="EMBL/GenBank/DDBJ databases">
        <title>Novel species of Mucilaginibacter isolated from a glacier on the Tibetan Plateau.</title>
        <authorList>
            <person name="Liu Q."/>
            <person name="Xin Y.-H."/>
        </authorList>
    </citation>
    <scope>NUCLEOTIDE SEQUENCE [LARGE SCALE GENOMIC DNA]</scope>
    <source>
        <strain evidence="4 5">CGMCC 1.13878</strain>
    </source>
</reference>
<dbReference type="InterPro" id="IPR002068">
    <property type="entry name" value="A-crystallin/Hsp20_dom"/>
</dbReference>
<comment type="caution">
    <text evidence="4">The sequence shown here is derived from an EMBL/GenBank/DDBJ whole genome shotgun (WGS) entry which is preliminary data.</text>
</comment>
<gene>
    <name evidence="4" type="ORF">IDJ75_15000</name>
</gene>